<evidence type="ECO:0000256" key="1">
    <source>
        <dbReference type="ARBA" id="ARBA00004123"/>
    </source>
</evidence>
<comment type="similarity">
    <text evidence="2 8">Belongs to the Aux/IAA family.</text>
</comment>
<feature type="compositionally biased region" description="Basic and acidic residues" evidence="9">
    <location>
        <begin position="121"/>
        <end position="137"/>
    </location>
</feature>
<comment type="subunit">
    <text evidence="8">Homodimers and heterodimers.</text>
</comment>
<feature type="region of interest" description="Disordered" evidence="9">
    <location>
        <begin position="59"/>
        <end position="89"/>
    </location>
</feature>
<keyword evidence="6 8" id="KW-0539">Nucleus</keyword>
<feature type="region of interest" description="Disordered" evidence="9">
    <location>
        <begin position="121"/>
        <end position="141"/>
    </location>
</feature>
<evidence type="ECO:0000256" key="9">
    <source>
        <dbReference type="SAM" id="MobiDB-lite"/>
    </source>
</evidence>
<keyword evidence="5 8" id="KW-0804">Transcription</keyword>
<proteinExistence type="inferred from homology"/>
<gene>
    <name evidence="11" type="ORF">JRO89_XS03G0254000</name>
</gene>
<dbReference type="PANTHER" id="PTHR31734:SF44">
    <property type="entry name" value="AUXIN-RESPONSIVE PROTEIN"/>
    <property type="match status" value="1"/>
</dbReference>
<evidence type="ECO:0000256" key="2">
    <source>
        <dbReference type="ARBA" id="ARBA00006728"/>
    </source>
</evidence>
<dbReference type="InterPro" id="IPR033389">
    <property type="entry name" value="AUX/IAA_dom"/>
</dbReference>
<feature type="domain" description="PB1" evidence="10">
    <location>
        <begin position="143"/>
        <end position="227"/>
    </location>
</feature>
<dbReference type="Gene3D" id="3.10.20.90">
    <property type="entry name" value="Phosphatidylinositol 3-kinase Catalytic Subunit, Chain A, domain 1"/>
    <property type="match status" value="1"/>
</dbReference>
<evidence type="ECO:0000256" key="5">
    <source>
        <dbReference type="ARBA" id="ARBA00023163"/>
    </source>
</evidence>
<keyword evidence="3 8" id="KW-0678">Repressor</keyword>
<sequence length="228" mass="26571">MELQLGLALPTTHHNSTKGLETKDSFDTKKSFKNKRGFEDAFGNIIGDELQKVPPLLLWSGQPNEEEDDRDRQRKRNSSTIINNEEEAQEKRVVGWPPIQSWRKKLMTNHHDHQVGRIENNNHNRMADNNDHSHKENGGSNPKYYVKVKMEGVAITRKVNLRLYHSFHTLTNSLIAMFAKYQKCGKESVQYTLTYQDKEGHWLLAEDVPWRMFVESVQRLEILSNRSS</sequence>
<reference evidence="11 12" key="1">
    <citation type="submission" date="2021-02" db="EMBL/GenBank/DDBJ databases">
        <title>Plant Genome Project.</title>
        <authorList>
            <person name="Zhang R.-G."/>
        </authorList>
    </citation>
    <scope>NUCLEOTIDE SEQUENCE [LARGE SCALE GENOMIC DNA]</scope>
    <source>
        <tissue evidence="11">Leaves</tissue>
    </source>
</reference>
<accession>A0ABQ8IBT7</accession>
<dbReference type="Pfam" id="PF02309">
    <property type="entry name" value="AUX_IAA"/>
    <property type="match status" value="2"/>
</dbReference>
<evidence type="ECO:0000259" key="10">
    <source>
        <dbReference type="PROSITE" id="PS51745"/>
    </source>
</evidence>
<comment type="function">
    <text evidence="8">Aux/IAA proteins are short-lived transcriptional factors that function as repressors of early auxin response genes at low auxin concentrations.</text>
</comment>
<dbReference type="SUPFAM" id="SSF54277">
    <property type="entry name" value="CAD &amp; PB1 domains"/>
    <property type="match status" value="1"/>
</dbReference>
<evidence type="ECO:0000256" key="6">
    <source>
        <dbReference type="ARBA" id="ARBA00023242"/>
    </source>
</evidence>
<dbReference type="InterPro" id="IPR003311">
    <property type="entry name" value="AUX_IAA"/>
</dbReference>
<dbReference type="Proteomes" id="UP000827721">
    <property type="component" value="Unassembled WGS sequence"/>
</dbReference>
<comment type="subcellular location">
    <subcellularLocation>
        <location evidence="1 8">Nucleus</location>
    </subcellularLocation>
</comment>
<dbReference type="InterPro" id="IPR053793">
    <property type="entry name" value="PB1-like"/>
</dbReference>
<dbReference type="PANTHER" id="PTHR31734">
    <property type="entry name" value="AUXIN-RESPONSIVE PROTEIN IAA17"/>
    <property type="match status" value="1"/>
</dbReference>
<keyword evidence="4 8" id="KW-0805">Transcription regulation</keyword>
<organism evidence="11 12">
    <name type="scientific">Xanthoceras sorbifolium</name>
    <dbReference type="NCBI Taxonomy" id="99658"/>
    <lineage>
        <taxon>Eukaryota</taxon>
        <taxon>Viridiplantae</taxon>
        <taxon>Streptophyta</taxon>
        <taxon>Embryophyta</taxon>
        <taxon>Tracheophyta</taxon>
        <taxon>Spermatophyta</taxon>
        <taxon>Magnoliopsida</taxon>
        <taxon>eudicotyledons</taxon>
        <taxon>Gunneridae</taxon>
        <taxon>Pentapetalae</taxon>
        <taxon>rosids</taxon>
        <taxon>malvids</taxon>
        <taxon>Sapindales</taxon>
        <taxon>Sapindaceae</taxon>
        <taxon>Xanthoceroideae</taxon>
        <taxon>Xanthoceras</taxon>
    </lineage>
</organism>
<keyword evidence="7 8" id="KW-0927">Auxin signaling pathway</keyword>
<dbReference type="EMBL" id="JAFEMO010000003">
    <property type="protein sequence ID" value="KAH7574115.1"/>
    <property type="molecule type" value="Genomic_DNA"/>
</dbReference>
<evidence type="ECO:0000256" key="3">
    <source>
        <dbReference type="ARBA" id="ARBA00022491"/>
    </source>
</evidence>
<evidence type="ECO:0000256" key="7">
    <source>
        <dbReference type="ARBA" id="ARBA00023294"/>
    </source>
</evidence>
<evidence type="ECO:0000256" key="4">
    <source>
        <dbReference type="ARBA" id="ARBA00023015"/>
    </source>
</evidence>
<evidence type="ECO:0000313" key="12">
    <source>
        <dbReference type="Proteomes" id="UP000827721"/>
    </source>
</evidence>
<protein>
    <recommendedName>
        <fullName evidence="8">Auxin-responsive protein</fullName>
    </recommendedName>
</protein>
<feature type="region of interest" description="Disordered" evidence="9">
    <location>
        <begin position="1"/>
        <end position="23"/>
    </location>
</feature>
<evidence type="ECO:0000256" key="8">
    <source>
        <dbReference type="RuleBase" id="RU004549"/>
    </source>
</evidence>
<evidence type="ECO:0000313" key="11">
    <source>
        <dbReference type="EMBL" id="KAH7574115.1"/>
    </source>
</evidence>
<name>A0ABQ8IBT7_9ROSI</name>
<dbReference type="PROSITE" id="PS51745">
    <property type="entry name" value="PB1"/>
    <property type="match status" value="1"/>
</dbReference>
<keyword evidence="12" id="KW-1185">Reference proteome</keyword>
<comment type="caution">
    <text evidence="11">The sequence shown here is derived from an EMBL/GenBank/DDBJ whole genome shotgun (WGS) entry which is preliminary data.</text>
</comment>